<organism evidence="2 3">
    <name type="scientific">Abiotrophia defectiva</name>
    <name type="common">Streptococcus defectivus</name>
    <dbReference type="NCBI Taxonomy" id="46125"/>
    <lineage>
        <taxon>Bacteria</taxon>
        <taxon>Bacillati</taxon>
        <taxon>Bacillota</taxon>
        <taxon>Bacilli</taxon>
        <taxon>Lactobacillales</taxon>
        <taxon>Aerococcaceae</taxon>
        <taxon>Abiotrophia</taxon>
    </lineage>
</organism>
<dbReference type="Gene3D" id="3.30.420.40">
    <property type="match status" value="2"/>
</dbReference>
<dbReference type="SUPFAM" id="SSF53067">
    <property type="entry name" value="Actin-like ATPase domain"/>
    <property type="match status" value="1"/>
</dbReference>
<dbReference type="InterPro" id="IPR000600">
    <property type="entry name" value="ROK"/>
</dbReference>
<dbReference type="CDD" id="cd24068">
    <property type="entry name" value="ASKHA_NBD_ROK_FnNanK-like"/>
    <property type="match status" value="1"/>
</dbReference>
<dbReference type="PANTHER" id="PTHR18964">
    <property type="entry name" value="ROK (REPRESSOR, ORF, KINASE) FAMILY"/>
    <property type="match status" value="1"/>
</dbReference>
<comment type="caution">
    <text evidence="2">The sequence shown here is derived from an EMBL/GenBank/DDBJ whole genome shotgun (WGS) entry which is preliminary data.</text>
</comment>
<dbReference type="EMBL" id="JABZFV010000053">
    <property type="protein sequence ID" value="MBF0934694.1"/>
    <property type="molecule type" value="Genomic_DNA"/>
</dbReference>
<gene>
    <name evidence="2" type="ORF">HXK00_03490</name>
</gene>
<sequence>MNYLCFDIGGTFIKYGLFNEKGEALGQTQKVKTSVDQYSNQILQQVLSITKQVQSQESLSGVAISTAGVVDSRDGSIRFAGPTIPGYTGTPLKAEVETLTGLPCYVVNDVNAACLGEYWQASRTGQPPKSMICFTIGTGVGGAIVLDGQLLTGVSDMAGEGGYLPIGKAAFQELASTTALLEQAAQATGENLSGEAFFDRLEATGDSVLSQVLDQFLNHLSTGLLSAIYLLNPEVLVLGGGILARADLIMPRLMAILEQRVIDPRFLTTEIRPAQSGNDAGMLGALSQLIKLTQ</sequence>
<dbReference type="Proteomes" id="UP000757900">
    <property type="component" value="Unassembled WGS sequence"/>
</dbReference>
<evidence type="ECO:0000313" key="3">
    <source>
        <dbReference type="Proteomes" id="UP000757900"/>
    </source>
</evidence>
<dbReference type="AlphaFoldDB" id="A0A929MT07"/>
<evidence type="ECO:0000256" key="1">
    <source>
        <dbReference type="ARBA" id="ARBA00006479"/>
    </source>
</evidence>
<dbReference type="PANTHER" id="PTHR18964:SF165">
    <property type="entry name" value="BETA-GLUCOSIDE KINASE"/>
    <property type="match status" value="1"/>
</dbReference>
<dbReference type="InterPro" id="IPR043129">
    <property type="entry name" value="ATPase_NBD"/>
</dbReference>
<comment type="similarity">
    <text evidence="1">Belongs to the ROK (NagC/XylR) family.</text>
</comment>
<accession>A0A929MT07</accession>
<dbReference type="Pfam" id="PF00480">
    <property type="entry name" value="ROK"/>
    <property type="match status" value="1"/>
</dbReference>
<reference evidence="2" key="1">
    <citation type="submission" date="2020-04" db="EMBL/GenBank/DDBJ databases">
        <title>Deep metagenomics examines the oral microbiome during advanced dental caries in children, revealing novel taxa and co-occurrences with host molecules.</title>
        <authorList>
            <person name="Baker J.L."/>
            <person name="Morton J.T."/>
            <person name="Dinis M."/>
            <person name="Alvarez R."/>
            <person name="Tran N.C."/>
            <person name="Knight R."/>
            <person name="Edlund A."/>
        </authorList>
    </citation>
    <scope>NUCLEOTIDE SEQUENCE</scope>
    <source>
        <strain evidence="2">JCVI_23_bin.16</strain>
    </source>
</reference>
<proteinExistence type="inferred from homology"/>
<protein>
    <submittedName>
        <fullName evidence="2">ROK family protein</fullName>
    </submittedName>
</protein>
<name>A0A929MT07_ABIDE</name>
<evidence type="ECO:0000313" key="2">
    <source>
        <dbReference type="EMBL" id="MBF0934694.1"/>
    </source>
</evidence>